<feature type="compositionally biased region" description="Basic and acidic residues" evidence="1">
    <location>
        <begin position="490"/>
        <end position="499"/>
    </location>
</feature>
<feature type="region of interest" description="Disordered" evidence="1">
    <location>
        <begin position="477"/>
        <end position="522"/>
    </location>
</feature>
<accession>A0A5J4X4N9</accession>
<feature type="compositionally biased region" description="Polar residues" evidence="1">
    <location>
        <begin position="672"/>
        <end position="697"/>
    </location>
</feature>
<dbReference type="EMBL" id="SNRW01000274">
    <property type="protein sequence ID" value="KAA6402188.1"/>
    <property type="molecule type" value="Genomic_DNA"/>
</dbReference>
<feature type="compositionally biased region" description="Basic residues" evidence="1">
    <location>
        <begin position="278"/>
        <end position="295"/>
    </location>
</feature>
<feature type="compositionally biased region" description="Polar residues" evidence="1">
    <location>
        <begin position="500"/>
        <end position="516"/>
    </location>
</feature>
<feature type="region of interest" description="Disordered" evidence="1">
    <location>
        <begin position="552"/>
        <end position="572"/>
    </location>
</feature>
<organism evidence="2 3">
    <name type="scientific">Streblomastix strix</name>
    <dbReference type="NCBI Taxonomy" id="222440"/>
    <lineage>
        <taxon>Eukaryota</taxon>
        <taxon>Metamonada</taxon>
        <taxon>Preaxostyla</taxon>
        <taxon>Oxymonadida</taxon>
        <taxon>Streblomastigidae</taxon>
        <taxon>Streblomastix</taxon>
    </lineage>
</organism>
<feature type="compositionally biased region" description="Polar residues" evidence="1">
    <location>
        <begin position="478"/>
        <end position="488"/>
    </location>
</feature>
<protein>
    <submittedName>
        <fullName evidence="2">Uncharacterized protein</fullName>
    </submittedName>
</protein>
<reference evidence="2 3" key="1">
    <citation type="submission" date="2019-03" db="EMBL/GenBank/DDBJ databases">
        <title>Single cell metagenomics reveals metabolic interactions within the superorganism composed of flagellate Streblomastix strix and complex community of Bacteroidetes bacteria on its surface.</title>
        <authorList>
            <person name="Treitli S.C."/>
            <person name="Kolisko M."/>
            <person name="Husnik F."/>
            <person name="Keeling P."/>
            <person name="Hampl V."/>
        </authorList>
    </citation>
    <scope>NUCLEOTIDE SEQUENCE [LARGE SCALE GENOMIC DNA]</scope>
    <source>
        <strain evidence="2">ST1C</strain>
    </source>
</reference>
<feature type="compositionally biased region" description="Low complexity" evidence="1">
    <location>
        <begin position="959"/>
        <end position="974"/>
    </location>
</feature>
<gene>
    <name evidence="2" type="ORF">EZS28_002283</name>
</gene>
<feature type="region of interest" description="Disordered" evidence="1">
    <location>
        <begin position="597"/>
        <end position="622"/>
    </location>
</feature>
<sequence>MSTPSASALDIGTPHFGFQEPGLQNMAITAAANILNLGSLLPTIIIQRINQITLLQFHRKSNNYLSLQFALHLFALINPTAKRRDQSTIGNRFETLNPFKRAKQQRSQSKPNRIEFRIATYSLIPETSIPRYIHNLFSKIEENRMIVRDKRSIRLLLKNLKSLRNKFRETTTSIDANDEMIFHDFEPNTQTSNQLENGWIQDPEEEDEFKDEDLGDEDDDDVIIEREIARGLLVQEIKKDEHQAAKEAERLRQQLWREREKEREREGGFGGWGDIQIKQKRGNKKKNQQSRRHNLKSNFYRLDKLTKIKIPSSYDRNHQYEQKSIGQEVSVRLKQKLQQQNFSASFKDDHRNQIVLKNRNDNLGNQFLIQSNNYNRQDQTQYFNSDNNSIGLYSSDNNSIIRSEVFERENDQVNPLKVIPLISLELTKSQVQEILPTLKERRINDSPFISSIPTFILSNSILMFTNMVPLFALKEPESASQITPTSRRLNLRDQNEKDNNNNGKETINQSQSTTGSPWMPPNEKTKLLELALYRIADSLMIRLELYLNEEGSHKSRQHPFNYRQNDPQIREQQSRSWVYKKAYQLFRRWKNQLENAELENSTPNSNKSPNTSQSQNAQYTSDSLRLRQNKSNLYSHPLTQGTAAQEQHPDQQEKDSDQILNTQDNQQRKSESNITYHKQASQLRQNRSTQSGSEKLIQQSINQSLQPLHDTLNIQTQSFDKNQFTPIISPKRNLNDNSQFKQQLSQQIHKQDEYLKGKYVRDNYMKSEDMQSVTNMSNVVGKTSTVNEFGGISINASSPQYNSFMDMIMIRIVHTLIPNLWHGEQIKKQIRIEKIKQKETGQNMDNQDVKYQKGINSKVLDNNVHLTPRAINSILMLIDILSLIIREEEIINSQMDQFQQQKINKRKRIGSFDTLTSKNHILTISQNKIDSFSSSTSVNVHTSPHRTSTSPRDLISYNSPSPSHSPRVSSFLSDSLSDSSHSNTSYADFSRQTYSQLSYAIPAQLLKHMHLLLTLSPLLHPSLSLRILRLVCLPSTALLYRQILGVFENEDQKDNKETIKEDKEMKHDQINLTNQESDYMFPTLIIQLAANTLTKVVDKQRNERASLVYKEIKVDQKTKKDENEEENEDWMIKKNDDQQETNIPLFIDLIDEALNNNENVWEMEVSKMSEDKIQSFHKKTEHIRVIWPLIESVQRIAELLPHSFANQYSGKSINAKGNVPNQNMIPPSLKNCIDTKLEQQYSFQIPIISAIRYVCAVLCFIGDLIPPYILTLLMNSLMYRQMQMTATFVAAKTASEAETEDKPLPTLQSLDPINQKQDEGQGTDTDKSGDKRTDIANPVKQQKQGFYLYSQEASDQLQTAVNTLVVILSKIIAKDKSRRWSQRQIERDITTQDDLPVRFRYILSVFLPYPKPSDIHLSQIQSSTSKSSLLSASTQTTTFIDMFLPYLLYVDA</sequence>
<feature type="compositionally biased region" description="Polar residues" evidence="1">
    <location>
        <begin position="934"/>
        <end position="951"/>
    </location>
</feature>
<name>A0A5J4X4N9_9EUKA</name>
<feature type="region of interest" description="Disordered" evidence="1">
    <location>
        <begin position="1297"/>
        <end position="1336"/>
    </location>
</feature>
<feature type="compositionally biased region" description="Low complexity" evidence="1">
    <location>
        <begin position="600"/>
        <end position="616"/>
    </location>
</feature>
<feature type="region of interest" description="Disordered" evidence="1">
    <location>
        <begin position="260"/>
        <end position="296"/>
    </location>
</feature>
<feature type="region of interest" description="Disordered" evidence="1">
    <location>
        <begin position="664"/>
        <end position="697"/>
    </location>
</feature>
<proteinExistence type="predicted"/>
<comment type="caution">
    <text evidence="2">The sequence shown here is derived from an EMBL/GenBank/DDBJ whole genome shotgun (WGS) entry which is preliminary data.</text>
</comment>
<evidence type="ECO:0000313" key="2">
    <source>
        <dbReference type="EMBL" id="KAA6402188.1"/>
    </source>
</evidence>
<dbReference type="Proteomes" id="UP000324800">
    <property type="component" value="Unassembled WGS sequence"/>
</dbReference>
<evidence type="ECO:0000256" key="1">
    <source>
        <dbReference type="SAM" id="MobiDB-lite"/>
    </source>
</evidence>
<feature type="compositionally biased region" description="Polar residues" evidence="1">
    <location>
        <begin position="1306"/>
        <end position="1315"/>
    </location>
</feature>
<feature type="region of interest" description="Disordered" evidence="1">
    <location>
        <begin position="934"/>
        <end position="974"/>
    </location>
</feature>
<feature type="compositionally biased region" description="Basic and acidic residues" evidence="1">
    <location>
        <begin position="1316"/>
        <end position="1334"/>
    </location>
</feature>
<evidence type="ECO:0000313" key="3">
    <source>
        <dbReference type="Proteomes" id="UP000324800"/>
    </source>
</evidence>